<comment type="caution">
    <text evidence="2">The sequence shown here is derived from an EMBL/GenBank/DDBJ whole genome shotgun (WGS) entry which is preliminary data.</text>
</comment>
<dbReference type="RefSeq" id="WP_057133869.1">
    <property type="nucleotide sequence ID" value="NZ_CBCSBE010000001.1"/>
</dbReference>
<sequence>MKYISVEQVEPGDILARSIYTSEGLTLLHAGVQLTVGMINKLRRFGVTMLSIKDPLLDDVNMEEVVTETTRKDAIRNLSAAIQCVQSGKNMDVRGVQKSVSNIVEEVLKNRRVLLNLGEIRTTDNALYIHSLNVCMMATVMGVALGYNNTQLKELSIGALLHDIGKLSGMSKEDSKDSDEEENLENHFTWMGFNVLRKKHEMSIVSAHVPLQHQEWVDGSGVPRGLAGEEIHEFAKIVAICNYYDDLISPFSEEEVTLPPYEACERIMGLAEKRFDLQMVILFLRSIALYPTGSSLKLSTGEIGVVIDQNRGLPSRPVARVIRREQNASELMSEQHDIRDIDLSEKPTIFITGIMD</sequence>
<dbReference type="Pfam" id="PF13487">
    <property type="entry name" value="HD_5"/>
    <property type="match status" value="1"/>
</dbReference>
<protein>
    <submittedName>
        <fullName evidence="2">HD domain-containing protein</fullName>
    </submittedName>
</protein>
<organism evidence="2 3">
    <name type="scientific">Brevibacillus invocatus</name>
    <dbReference type="NCBI Taxonomy" id="173959"/>
    <lineage>
        <taxon>Bacteria</taxon>
        <taxon>Bacillati</taxon>
        <taxon>Bacillota</taxon>
        <taxon>Bacilli</taxon>
        <taxon>Bacillales</taxon>
        <taxon>Paenibacillaceae</taxon>
        <taxon>Brevibacillus</taxon>
    </lineage>
</organism>
<dbReference type="EMBL" id="RHHR01000010">
    <property type="protein sequence ID" value="RNB75580.1"/>
    <property type="molecule type" value="Genomic_DNA"/>
</dbReference>
<feature type="domain" description="HD-GYP" evidence="1">
    <location>
        <begin position="105"/>
        <end position="299"/>
    </location>
</feature>
<evidence type="ECO:0000313" key="2">
    <source>
        <dbReference type="EMBL" id="RNB75580.1"/>
    </source>
</evidence>
<evidence type="ECO:0000259" key="1">
    <source>
        <dbReference type="PROSITE" id="PS51832"/>
    </source>
</evidence>
<dbReference type="OrthoDB" id="9759601at2"/>
<dbReference type="SMART" id="SM00471">
    <property type="entry name" value="HDc"/>
    <property type="match status" value="1"/>
</dbReference>
<dbReference type="InterPro" id="IPR003607">
    <property type="entry name" value="HD/PDEase_dom"/>
</dbReference>
<dbReference type="PANTHER" id="PTHR43155">
    <property type="entry name" value="CYCLIC DI-GMP PHOSPHODIESTERASE PA4108-RELATED"/>
    <property type="match status" value="1"/>
</dbReference>
<evidence type="ECO:0000313" key="3">
    <source>
        <dbReference type="Proteomes" id="UP000282028"/>
    </source>
</evidence>
<dbReference type="PANTHER" id="PTHR43155:SF2">
    <property type="entry name" value="CYCLIC DI-GMP PHOSPHODIESTERASE PA4108"/>
    <property type="match status" value="1"/>
</dbReference>
<dbReference type="CDD" id="cd00077">
    <property type="entry name" value="HDc"/>
    <property type="match status" value="1"/>
</dbReference>
<dbReference type="InterPro" id="IPR037522">
    <property type="entry name" value="HD_GYP_dom"/>
</dbReference>
<dbReference type="AlphaFoldDB" id="A0A3M8CIR4"/>
<name>A0A3M8CIR4_9BACL</name>
<gene>
    <name evidence="2" type="ORF">EDM52_08385</name>
</gene>
<dbReference type="Proteomes" id="UP000282028">
    <property type="component" value="Unassembled WGS sequence"/>
</dbReference>
<dbReference type="PROSITE" id="PS51832">
    <property type="entry name" value="HD_GYP"/>
    <property type="match status" value="1"/>
</dbReference>
<keyword evidence="3" id="KW-1185">Reference proteome</keyword>
<dbReference type="SUPFAM" id="SSF109604">
    <property type="entry name" value="HD-domain/PDEase-like"/>
    <property type="match status" value="1"/>
</dbReference>
<reference evidence="2 3" key="1">
    <citation type="submission" date="2018-10" db="EMBL/GenBank/DDBJ databases">
        <title>Phylogenomics of Brevibacillus.</title>
        <authorList>
            <person name="Dunlap C."/>
        </authorList>
    </citation>
    <scope>NUCLEOTIDE SEQUENCE [LARGE SCALE GENOMIC DNA]</scope>
    <source>
        <strain evidence="2 3">JCM 12215</strain>
    </source>
</reference>
<accession>A0A3M8CIR4</accession>
<dbReference type="Gene3D" id="1.10.3210.10">
    <property type="entry name" value="Hypothetical protein af1432"/>
    <property type="match status" value="1"/>
</dbReference>
<proteinExistence type="predicted"/>